<evidence type="ECO:0000256" key="1">
    <source>
        <dbReference type="SAM" id="SignalP"/>
    </source>
</evidence>
<proteinExistence type="predicted"/>
<evidence type="ECO:0000313" key="3">
    <source>
        <dbReference type="Proteomes" id="UP000642809"/>
    </source>
</evidence>
<dbReference type="Proteomes" id="UP000642809">
    <property type="component" value="Unassembled WGS sequence"/>
</dbReference>
<feature type="signal peptide" evidence="1">
    <location>
        <begin position="1"/>
        <end position="24"/>
    </location>
</feature>
<evidence type="ECO:0000313" key="2">
    <source>
        <dbReference type="EMBL" id="GHB31907.1"/>
    </source>
</evidence>
<accession>A0A8J3CVA9</accession>
<name>A0A8J3CVA9_9BACT</name>
<organism evidence="2 3">
    <name type="scientific">Mongoliitalea lutea</name>
    <dbReference type="NCBI Taxonomy" id="849756"/>
    <lineage>
        <taxon>Bacteria</taxon>
        <taxon>Pseudomonadati</taxon>
        <taxon>Bacteroidota</taxon>
        <taxon>Cytophagia</taxon>
        <taxon>Cytophagales</taxon>
        <taxon>Cyclobacteriaceae</taxon>
        <taxon>Mongoliitalea</taxon>
    </lineage>
</organism>
<evidence type="ECO:0008006" key="4">
    <source>
        <dbReference type="Google" id="ProtNLM"/>
    </source>
</evidence>
<dbReference type="EMBL" id="BMYF01000005">
    <property type="protein sequence ID" value="GHB31907.1"/>
    <property type="molecule type" value="Genomic_DNA"/>
</dbReference>
<dbReference type="PROSITE" id="PS51257">
    <property type="entry name" value="PROKAR_LIPOPROTEIN"/>
    <property type="match status" value="1"/>
</dbReference>
<keyword evidence="3" id="KW-1185">Reference proteome</keyword>
<keyword evidence="1" id="KW-0732">Signal</keyword>
<dbReference type="RefSeq" id="WP_189579480.1">
    <property type="nucleotide sequence ID" value="NZ_BMYF01000005.1"/>
</dbReference>
<protein>
    <recommendedName>
        <fullName evidence="4">DUF4296 domain-containing protein</fullName>
    </recommendedName>
</protein>
<reference evidence="2" key="1">
    <citation type="journal article" date="2014" name="Int. J. Syst. Evol. Microbiol.">
        <title>Complete genome sequence of Corynebacterium casei LMG S-19264T (=DSM 44701T), isolated from a smear-ripened cheese.</title>
        <authorList>
            <consortium name="US DOE Joint Genome Institute (JGI-PGF)"/>
            <person name="Walter F."/>
            <person name="Albersmeier A."/>
            <person name="Kalinowski J."/>
            <person name="Ruckert C."/>
        </authorList>
    </citation>
    <scope>NUCLEOTIDE SEQUENCE</scope>
    <source>
        <strain evidence="2">KCTC 23224</strain>
    </source>
</reference>
<reference evidence="2" key="2">
    <citation type="submission" date="2020-09" db="EMBL/GenBank/DDBJ databases">
        <authorList>
            <person name="Sun Q."/>
            <person name="Kim S."/>
        </authorList>
    </citation>
    <scope>NUCLEOTIDE SEQUENCE</scope>
    <source>
        <strain evidence="2">KCTC 23224</strain>
    </source>
</reference>
<comment type="caution">
    <text evidence="2">The sequence shown here is derived from an EMBL/GenBank/DDBJ whole genome shotgun (WGS) entry which is preliminary data.</text>
</comment>
<sequence length="146" mass="17120">MSTKLFFKSILVLYVLAISFSCVNQDELEGQIELSKNENEENNNYAIIKSFDYLVENHLNNANLSEQELSLLFFEQVKKNGGVLVSLDKNFFQNNRINYEDYSSNFHYFLSKIKELPDFDHVGYFIELENLIVLAEKIFPMKKRKG</sequence>
<gene>
    <name evidence="2" type="ORF">GCM10008106_11040</name>
</gene>
<feature type="chain" id="PRO_5035188464" description="DUF4296 domain-containing protein" evidence="1">
    <location>
        <begin position="25"/>
        <end position="146"/>
    </location>
</feature>
<dbReference type="AlphaFoldDB" id="A0A8J3CVA9"/>